<evidence type="ECO:0000256" key="7">
    <source>
        <dbReference type="ARBA" id="ARBA00023136"/>
    </source>
</evidence>
<dbReference type="Gene3D" id="3.40.50.300">
    <property type="entry name" value="P-loop containing nucleotide triphosphate hydrolases"/>
    <property type="match status" value="1"/>
</dbReference>
<name>A0AAE4VKB3_9RICK</name>
<dbReference type="PANTHER" id="PTHR43394">
    <property type="entry name" value="ATP-DEPENDENT PERMEASE MDL1, MITOCHONDRIAL"/>
    <property type="match status" value="1"/>
</dbReference>
<dbReference type="InterPro" id="IPR011527">
    <property type="entry name" value="ABC1_TM_dom"/>
</dbReference>
<feature type="domain" description="ABC transmembrane type-1" evidence="11">
    <location>
        <begin position="27"/>
        <end position="309"/>
    </location>
</feature>
<evidence type="ECO:0000256" key="6">
    <source>
        <dbReference type="ARBA" id="ARBA00022989"/>
    </source>
</evidence>
<evidence type="ECO:0000256" key="4">
    <source>
        <dbReference type="ARBA" id="ARBA00022741"/>
    </source>
</evidence>
<evidence type="ECO:0000256" key="5">
    <source>
        <dbReference type="ARBA" id="ARBA00022840"/>
    </source>
</evidence>
<proteinExistence type="inferred from homology"/>
<feature type="domain" description="ABC transporter" evidence="10">
    <location>
        <begin position="343"/>
        <end position="577"/>
    </location>
</feature>
<organism evidence="12 13">
    <name type="scientific">Lyticum sinuosum</name>
    <dbReference type="NCBI Taxonomy" id="1332059"/>
    <lineage>
        <taxon>Bacteria</taxon>
        <taxon>Pseudomonadati</taxon>
        <taxon>Pseudomonadota</taxon>
        <taxon>Alphaproteobacteria</taxon>
        <taxon>Rickettsiales</taxon>
        <taxon>Lyticum</taxon>
    </lineage>
</organism>
<dbReference type="Pfam" id="PF00664">
    <property type="entry name" value="ABC_membrane"/>
    <property type="match status" value="1"/>
</dbReference>
<comment type="caution">
    <text evidence="12">The sequence shown here is derived from an EMBL/GenBank/DDBJ whole genome shotgun (WGS) entry which is preliminary data.</text>
</comment>
<dbReference type="PANTHER" id="PTHR43394:SF1">
    <property type="entry name" value="ATP-BINDING CASSETTE SUB-FAMILY B MEMBER 10, MITOCHONDRIAL"/>
    <property type="match status" value="1"/>
</dbReference>
<dbReference type="PROSITE" id="PS00211">
    <property type="entry name" value="ABC_TRANSPORTER_1"/>
    <property type="match status" value="1"/>
</dbReference>
<dbReference type="InterPro" id="IPR039421">
    <property type="entry name" value="Type_1_exporter"/>
</dbReference>
<gene>
    <name evidence="12" type="ORF">Lyticum_00725</name>
</gene>
<keyword evidence="6 9" id="KW-1133">Transmembrane helix</keyword>
<dbReference type="Pfam" id="PF00005">
    <property type="entry name" value="ABC_tran"/>
    <property type="match status" value="1"/>
</dbReference>
<dbReference type="SUPFAM" id="SSF90123">
    <property type="entry name" value="ABC transporter transmembrane region"/>
    <property type="match status" value="1"/>
</dbReference>
<feature type="transmembrane region" description="Helical" evidence="9">
    <location>
        <begin position="25"/>
        <end position="47"/>
    </location>
</feature>
<dbReference type="GO" id="GO:0005524">
    <property type="term" value="F:ATP binding"/>
    <property type="evidence" value="ECO:0007669"/>
    <property type="project" value="UniProtKB-KW"/>
</dbReference>
<keyword evidence="13" id="KW-1185">Reference proteome</keyword>
<comment type="similarity">
    <text evidence="2">Belongs to the ABC transporter superfamily.</text>
</comment>
<dbReference type="FunFam" id="3.40.50.300:FF:000218">
    <property type="entry name" value="Multidrug ABC transporter ATP-binding protein"/>
    <property type="match status" value="1"/>
</dbReference>
<evidence type="ECO:0000313" key="13">
    <source>
        <dbReference type="Proteomes" id="UP001289135"/>
    </source>
</evidence>
<dbReference type="Gene3D" id="1.20.1560.10">
    <property type="entry name" value="ABC transporter type 1, transmembrane domain"/>
    <property type="match status" value="1"/>
</dbReference>
<dbReference type="AlphaFoldDB" id="A0AAE4VKB3"/>
<feature type="transmembrane region" description="Helical" evidence="9">
    <location>
        <begin position="59"/>
        <end position="79"/>
    </location>
</feature>
<evidence type="ECO:0000256" key="3">
    <source>
        <dbReference type="ARBA" id="ARBA00022692"/>
    </source>
</evidence>
<dbReference type="PROSITE" id="PS50929">
    <property type="entry name" value="ABC_TM1F"/>
    <property type="match status" value="1"/>
</dbReference>
<feature type="transmembrane region" description="Helical" evidence="9">
    <location>
        <begin position="167"/>
        <end position="185"/>
    </location>
</feature>
<evidence type="ECO:0000256" key="1">
    <source>
        <dbReference type="ARBA" id="ARBA00004651"/>
    </source>
</evidence>
<comment type="subcellular location">
    <subcellularLocation>
        <location evidence="1">Cell membrane</location>
        <topology evidence="1">Multi-pass membrane protein</topology>
    </subcellularLocation>
</comment>
<sequence>MKKKNQGIQTLCRLIKEYGYKQKKLIITAIISLVIISITGAVNVWILKPLLDRLFLNQSIKMLWMIPIVVFINTAIRAVSSFYESSARKIISYNIGTQIQLDLYKHIIHADNSMFDEYPSGKFISHFTSDINAMRNACTTLCISLVQDILNLLCLGGLMFIHNPSLSFISLTIFPITAYSIIHIGQKIRKIARNMYSGIDDFMGYLDDTLTNISIVKAYNREDYEINRIKLIVERFLESSHKAAKMEAIPSPLVEMLGSIAMTAIIIYGGYEVIAGGISPGELISFIAALFMTYRPLKNISQSNTTIQEGITSANRIFNILDAKPIIADNENSKEVVINNGKVVFKKINFAYKSRKQVLKNFNLEIQPGKTIAFVGHSGVGKSTVIQLLQRFYEPDSGEIIIDGYSIKDITISSLRKAISLVSQDSGLFDDTIIENIRYGKLNATDEEVYKAAKAAAAHDFISKMPEGYYTKIGKNGGKLSGGQRQRIAIARAILKNSPILLLDEATSSLDIDSEEEVQKAINNLRENRTTIIIAHRLSTIKNADLICFLSKGYISECGTHSDLIKEDKKYARFFKKYNNNDLI</sequence>
<comment type="function">
    <text evidence="8">Part of an ABC transporter complex. Transmembrane domains (TMD) form a pore in the inner membrane and the ATP-binding domain (NBD) is responsible for energy generation.</text>
</comment>
<dbReference type="InterPro" id="IPR036640">
    <property type="entry name" value="ABC1_TM_sf"/>
</dbReference>
<evidence type="ECO:0000259" key="10">
    <source>
        <dbReference type="PROSITE" id="PS50893"/>
    </source>
</evidence>
<dbReference type="InterPro" id="IPR017871">
    <property type="entry name" value="ABC_transporter-like_CS"/>
</dbReference>
<keyword evidence="4" id="KW-0547">Nucleotide-binding</keyword>
<evidence type="ECO:0000313" key="12">
    <source>
        <dbReference type="EMBL" id="MDZ5761541.1"/>
    </source>
</evidence>
<feature type="transmembrane region" description="Helical" evidence="9">
    <location>
        <begin position="141"/>
        <end position="161"/>
    </location>
</feature>
<keyword evidence="7 9" id="KW-0472">Membrane</keyword>
<dbReference type="InterPro" id="IPR003593">
    <property type="entry name" value="AAA+_ATPase"/>
</dbReference>
<dbReference type="PROSITE" id="PS50893">
    <property type="entry name" value="ABC_TRANSPORTER_2"/>
    <property type="match status" value="1"/>
</dbReference>
<keyword evidence="3 9" id="KW-0812">Transmembrane</keyword>
<dbReference type="GO" id="GO:0005886">
    <property type="term" value="C:plasma membrane"/>
    <property type="evidence" value="ECO:0007669"/>
    <property type="project" value="UniProtKB-SubCell"/>
</dbReference>
<evidence type="ECO:0000256" key="9">
    <source>
        <dbReference type="SAM" id="Phobius"/>
    </source>
</evidence>
<accession>A0AAE4VKB3</accession>
<keyword evidence="5 12" id="KW-0067">ATP-binding</keyword>
<dbReference type="GO" id="GO:0016887">
    <property type="term" value="F:ATP hydrolysis activity"/>
    <property type="evidence" value="ECO:0007669"/>
    <property type="project" value="InterPro"/>
</dbReference>
<dbReference type="SMART" id="SM00382">
    <property type="entry name" value="AAA"/>
    <property type="match status" value="1"/>
</dbReference>
<evidence type="ECO:0000256" key="8">
    <source>
        <dbReference type="ARBA" id="ARBA00024725"/>
    </source>
</evidence>
<dbReference type="GO" id="GO:0015421">
    <property type="term" value="F:ABC-type oligopeptide transporter activity"/>
    <property type="evidence" value="ECO:0007669"/>
    <property type="project" value="TreeGrafter"/>
</dbReference>
<reference evidence="12" key="1">
    <citation type="submission" date="2023-02" db="EMBL/GenBank/DDBJ databases">
        <title>Host association and intracellularity evolved multiple times independently in the Rickettsiales.</title>
        <authorList>
            <person name="Castelli M."/>
            <person name="Nardi T."/>
            <person name="Gammuto L."/>
            <person name="Bellinzona G."/>
            <person name="Sabaneyeva E."/>
            <person name="Potekhin A."/>
            <person name="Serra V."/>
            <person name="Petroni G."/>
            <person name="Sassera D."/>
        </authorList>
    </citation>
    <scope>NUCLEOTIDE SEQUENCE</scope>
    <source>
        <strain evidence="12">USBL-36I1</strain>
    </source>
</reference>
<evidence type="ECO:0000259" key="11">
    <source>
        <dbReference type="PROSITE" id="PS50929"/>
    </source>
</evidence>
<dbReference type="EMBL" id="JARGYU010000003">
    <property type="protein sequence ID" value="MDZ5761541.1"/>
    <property type="molecule type" value="Genomic_DNA"/>
</dbReference>
<dbReference type="InterPro" id="IPR027417">
    <property type="entry name" value="P-loop_NTPase"/>
</dbReference>
<evidence type="ECO:0000256" key="2">
    <source>
        <dbReference type="ARBA" id="ARBA00005417"/>
    </source>
</evidence>
<dbReference type="RefSeq" id="WP_322498965.1">
    <property type="nucleotide sequence ID" value="NZ_JARGYU010000003.1"/>
</dbReference>
<protein>
    <submittedName>
        <fullName evidence="12">ABC transporter ATP-binding/permease protein</fullName>
    </submittedName>
</protein>
<dbReference type="CDD" id="cd18552">
    <property type="entry name" value="ABC_6TM_MsbA_like"/>
    <property type="match status" value="1"/>
</dbReference>
<dbReference type="SUPFAM" id="SSF52540">
    <property type="entry name" value="P-loop containing nucleoside triphosphate hydrolases"/>
    <property type="match status" value="1"/>
</dbReference>
<feature type="transmembrane region" description="Helical" evidence="9">
    <location>
        <begin position="277"/>
        <end position="294"/>
    </location>
</feature>
<dbReference type="Proteomes" id="UP001289135">
    <property type="component" value="Unassembled WGS sequence"/>
</dbReference>
<dbReference type="InterPro" id="IPR003439">
    <property type="entry name" value="ABC_transporter-like_ATP-bd"/>
</dbReference>